<evidence type="ECO:0000259" key="13">
    <source>
        <dbReference type="Pfam" id="PF09334"/>
    </source>
</evidence>
<dbReference type="InterPro" id="IPR025709">
    <property type="entry name" value="Leu_tRNA-synth_edit"/>
</dbReference>
<evidence type="ECO:0000256" key="6">
    <source>
        <dbReference type="ARBA" id="ARBA00022917"/>
    </source>
</evidence>
<dbReference type="HAMAP" id="MF_00049_B">
    <property type="entry name" value="Leu_tRNA_synth_B"/>
    <property type="match status" value="1"/>
</dbReference>
<dbReference type="SUPFAM" id="SSF47323">
    <property type="entry name" value="Anticodon-binding domain of a subclass of class I aminoacyl-tRNA synthetases"/>
    <property type="match status" value="1"/>
</dbReference>
<dbReference type="AlphaFoldDB" id="A0A7C4XB22"/>
<dbReference type="InterPro" id="IPR002302">
    <property type="entry name" value="Leu-tRNA-ligase"/>
</dbReference>
<dbReference type="Gene3D" id="1.10.730.10">
    <property type="entry name" value="Isoleucyl-tRNA Synthetase, Domain 1"/>
    <property type="match status" value="1"/>
</dbReference>
<dbReference type="EMBL" id="DTGZ01000102">
    <property type="protein sequence ID" value="HGV97754.1"/>
    <property type="molecule type" value="Genomic_DNA"/>
</dbReference>
<comment type="caution">
    <text evidence="15">The sequence shown here is derived from an EMBL/GenBank/DDBJ whole genome shotgun (WGS) entry which is preliminary data.</text>
</comment>
<dbReference type="InterPro" id="IPR015413">
    <property type="entry name" value="Methionyl/Leucyl_tRNA_Synth"/>
</dbReference>
<dbReference type="FunFam" id="3.40.50.620:FF:000056">
    <property type="entry name" value="Leucine--tRNA ligase"/>
    <property type="match status" value="1"/>
</dbReference>
<gene>
    <name evidence="9" type="primary">leuS</name>
    <name evidence="15" type="ORF">ENV60_05605</name>
</gene>
<feature type="domain" description="Methionyl/Valyl/Leucyl/Isoleucyl-tRNA synthetase anticodon-binding" evidence="12">
    <location>
        <begin position="661"/>
        <end position="778"/>
    </location>
</feature>
<dbReference type="PROSITE" id="PS00178">
    <property type="entry name" value="AA_TRNA_LIGASE_I"/>
    <property type="match status" value="1"/>
</dbReference>
<evidence type="ECO:0000313" key="15">
    <source>
        <dbReference type="EMBL" id="HGV97754.1"/>
    </source>
</evidence>
<dbReference type="Gene3D" id="3.10.20.590">
    <property type="match status" value="1"/>
</dbReference>
<dbReference type="PRINTS" id="PR00985">
    <property type="entry name" value="TRNASYNTHLEU"/>
</dbReference>
<dbReference type="InterPro" id="IPR009008">
    <property type="entry name" value="Val/Leu/Ile-tRNA-synth_edit"/>
</dbReference>
<organism evidence="15">
    <name type="scientific">candidate division WOR-3 bacterium</name>
    <dbReference type="NCBI Taxonomy" id="2052148"/>
    <lineage>
        <taxon>Bacteria</taxon>
        <taxon>Bacteria division WOR-3</taxon>
    </lineage>
</organism>
<dbReference type="FunFam" id="3.40.50.620:FF:000003">
    <property type="entry name" value="Leucine--tRNA ligase"/>
    <property type="match status" value="1"/>
</dbReference>
<dbReference type="CDD" id="cd07958">
    <property type="entry name" value="Anticodon_Ia_Leu_BEm"/>
    <property type="match status" value="1"/>
</dbReference>
<dbReference type="FunFam" id="3.10.20.590:FF:000001">
    <property type="entry name" value="Leucine--tRNA ligase"/>
    <property type="match status" value="1"/>
</dbReference>
<feature type="domain" description="Aminoacyl-tRNA synthetase class Ia" evidence="11">
    <location>
        <begin position="416"/>
        <end position="619"/>
    </location>
</feature>
<dbReference type="InterPro" id="IPR001412">
    <property type="entry name" value="aa-tRNA-synth_I_CS"/>
</dbReference>
<dbReference type="PANTHER" id="PTHR43740">
    <property type="entry name" value="LEUCYL-TRNA SYNTHETASE"/>
    <property type="match status" value="1"/>
</dbReference>
<dbReference type="CDD" id="cd00812">
    <property type="entry name" value="LeuRS_core"/>
    <property type="match status" value="1"/>
</dbReference>
<evidence type="ECO:0000256" key="3">
    <source>
        <dbReference type="ARBA" id="ARBA00022598"/>
    </source>
</evidence>
<accession>A0A7C4XB22</accession>
<comment type="catalytic activity">
    <reaction evidence="8 9">
        <text>tRNA(Leu) + L-leucine + ATP = L-leucyl-tRNA(Leu) + AMP + diphosphate</text>
        <dbReference type="Rhea" id="RHEA:11688"/>
        <dbReference type="Rhea" id="RHEA-COMP:9613"/>
        <dbReference type="Rhea" id="RHEA-COMP:9622"/>
        <dbReference type="ChEBI" id="CHEBI:30616"/>
        <dbReference type="ChEBI" id="CHEBI:33019"/>
        <dbReference type="ChEBI" id="CHEBI:57427"/>
        <dbReference type="ChEBI" id="CHEBI:78442"/>
        <dbReference type="ChEBI" id="CHEBI:78494"/>
        <dbReference type="ChEBI" id="CHEBI:456215"/>
        <dbReference type="EC" id="6.1.1.4"/>
    </reaction>
</comment>
<dbReference type="InterPro" id="IPR009080">
    <property type="entry name" value="tRNAsynth_Ia_anticodon-bd"/>
</dbReference>
<keyword evidence="2 9" id="KW-0963">Cytoplasm</keyword>
<dbReference type="InterPro" id="IPR002300">
    <property type="entry name" value="aa-tRNA-synth_Ia"/>
</dbReference>
<dbReference type="InterPro" id="IPR013155">
    <property type="entry name" value="M/V/L/I-tRNA-synth_anticd-bd"/>
</dbReference>
<dbReference type="GO" id="GO:0005829">
    <property type="term" value="C:cytosol"/>
    <property type="evidence" value="ECO:0007669"/>
    <property type="project" value="TreeGrafter"/>
</dbReference>
<dbReference type="GO" id="GO:0005524">
    <property type="term" value="F:ATP binding"/>
    <property type="evidence" value="ECO:0007669"/>
    <property type="project" value="UniProtKB-UniRule"/>
</dbReference>
<keyword evidence="7 9" id="KW-0030">Aminoacyl-tRNA synthetase</keyword>
<evidence type="ECO:0000256" key="8">
    <source>
        <dbReference type="ARBA" id="ARBA00047469"/>
    </source>
</evidence>
<evidence type="ECO:0000256" key="7">
    <source>
        <dbReference type="ARBA" id="ARBA00023146"/>
    </source>
</evidence>
<dbReference type="Pfam" id="PF00133">
    <property type="entry name" value="tRNA-synt_1"/>
    <property type="match status" value="1"/>
</dbReference>
<comment type="subcellular location">
    <subcellularLocation>
        <location evidence="9">Cytoplasm</location>
    </subcellularLocation>
</comment>
<comment type="caution">
    <text evidence="9">Lacks conserved residue(s) required for the propagation of feature annotation.</text>
</comment>
<evidence type="ECO:0000256" key="1">
    <source>
        <dbReference type="ARBA" id="ARBA00005594"/>
    </source>
</evidence>
<evidence type="ECO:0000259" key="12">
    <source>
        <dbReference type="Pfam" id="PF08264"/>
    </source>
</evidence>
<sequence>MTYPHLAIEKKWQNFWEKEGLFLTPQSPNNKYYVLVMFAYPSGDIHMGHCKNYVIGDVIARYKRRMGYDVLHPFGWDAFGLPAENRAIEVGIHPKEWTLQNIKVSDESLKSLGISYDWSREIITCLPDYYKWTQWMFLLMLKRGLAYKKEAYVNWCPGCQTVLANEQVVDGRCYRSNCRSPIERKKLNQWFFKITDYAERLLKDLDKLEGWPERVKQMQRNWIGRSEGTNIIFPVKNCDIQLEVFTTRADTIYGVTFLSVAPEHPLLEKLIRGTKNESVIQDYIKEAGRKSLIERANKEKDGVPTGLYAINPINGEEIPIFVADYVLAEYGSGVVMGVPAHDARDFQFARKYNLPIKIVVKPRDGEIKLPMDDAFIDYGIMVNSGEFSGLESQKGITSVTEFLENKERGGKALNYRIKDWLISRQRYWGAPIPIVYCDHCGVVPVPEESLPVILPDKIADFIPKGKSPLAGVEDFINTKCPRCNKPAQRDPDTMDTFVCSSWYFLRYLDPHNTKEFCSSDNARIWLPIDQYIGGIEHATGHLIYFRFFTKVLFDAGLIPVDEPVKNLFTQGMVLKDGEVMSKSKGNVVPVGPFVKEYGADVARITILFAAPPERDMEWSDEGVTGAQRFLERIYRIVTENKEFIAGKKPEEPFNVNQRRLFIKINQTIKRVSEDFEGFKFNTAIAALWELLNELFSYKDKDLVFGYGLYVLVNLLSPIAPHLADELWSQIHRQDKSLMYEKWLAYDTRYLSDNMITIVIQVNGKVRGHIQVESATDEEMIKSLAINEEKVKKYLADKEVKKIIYVPQRIVNIVV</sequence>
<dbReference type="EC" id="6.1.1.4" evidence="9"/>
<dbReference type="SUPFAM" id="SSF52374">
    <property type="entry name" value="Nucleotidylyl transferase"/>
    <property type="match status" value="1"/>
</dbReference>
<dbReference type="GO" id="GO:0004823">
    <property type="term" value="F:leucine-tRNA ligase activity"/>
    <property type="evidence" value="ECO:0007669"/>
    <property type="project" value="UniProtKB-UniRule"/>
</dbReference>
<dbReference type="Pfam" id="PF09334">
    <property type="entry name" value="tRNA-synt_1g"/>
    <property type="match status" value="1"/>
</dbReference>
<dbReference type="Gene3D" id="3.40.50.620">
    <property type="entry name" value="HUPs"/>
    <property type="match status" value="2"/>
</dbReference>
<keyword evidence="6 9" id="KW-0648">Protein biosynthesis</keyword>
<dbReference type="InterPro" id="IPR014729">
    <property type="entry name" value="Rossmann-like_a/b/a_fold"/>
</dbReference>
<dbReference type="Pfam" id="PF08264">
    <property type="entry name" value="Anticodon_1"/>
    <property type="match status" value="1"/>
</dbReference>
<dbReference type="GO" id="GO:0002161">
    <property type="term" value="F:aminoacyl-tRNA deacylase activity"/>
    <property type="evidence" value="ECO:0007669"/>
    <property type="project" value="InterPro"/>
</dbReference>
<dbReference type="Pfam" id="PF13603">
    <property type="entry name" value="tRNA-synt_1_2"/>
    <property type="match status" value="1"/>
</dbReference>
<proteinExistence type="inferred from homology"/>
<evidence type="ECO:0000256" key="10">
    <source>
        <dbReference type="RuleBase" id="RU363035"/>
    </source>
</evidence>
<evidence type="ECO:0000256" key="5">
    <source>
        <dbReference type="ARBA" id="ARBA00022840"/>
    </source>
</evidence>
<evidence type="ECO:0000256" key="9">
    <source>
        <dbReference type="HAMAP-Rule" id="MF_00049"/>
    </source>
</evidence>
<evidence type="ECO:0000256" key="2">
    <source>
        <dbReference type="ARBA" id="ARBA00022490"/>
    </source>
</evidence>
<protein>
    <recommendedName>
        <fullName evidence="9">Leucine--tRNA ligase</fullName>
        <ecNumber evidence="9">6.1.1.4</ecNumber>
    </recommendedName>
    <alternativeName>
        <fullName evidence="9">Leucyl-tRNA synthetase</fullName>
        <shortName evidence="9">LeuRS</shortName>
    </alternativeName>
</protein>
<dbReference type="SUPFAM" id="SSF50677">
    <property type="entry name" value="ValRS/IleRS/LeuRS editing domain"/>
    <property type="match status" value="1"/>
</dbReference>
<dbReference type="GO" id="GO:0006429">
    <property type="term" value="P:leucyl-tRNA aminoacylation"/>
    <property type="evidence" value="ECO:0007669"/>
    <property type="project" value="UniProtKB-UniRule"/>
</dbReference>
<dbReference type="NCBIfam" id="TIGR00396">
    <property type="entry name" value="leuS_bact"/>
    <property type="match status" value="1"/>
</dbReference>
<reference evidence="15" key="1">
    <citation type="journal article" date="2020" name="mSystems">
        <title>Genome- and Community-Level Interaction Insights into Carbon Utilization and Element Cycling Functions of Hydrothermarchaeota in Hydrothermal Sediment.</title>
        <authorList>
            <person name="Zhou Z."/>
            <person name="Liu Y."/>
            <person name="Xu W."/>
            <person name="Pan J."/>
            <person name="Luo Z.H."/>
            <person name="Li M."/>
        </authorList>
    </citation>
    <scope>NUCLEOTIDE SEQUENCE [LARGE SCALE GENOMIC DNA]</scope>
    <source>
        <strain evidence="15">SpSt-774</strain>
    </source>
</reference>
<feature type="binding site" evidence="9">
    <location>
        <position position="582"/>
    </location>
    <ligand>
        <name>ATP</name>
        <dbReference type="ChEBI" id="CHEBI:30616"/>
    </ligand>
</feature>
<dbReference type="FunFam" id="1.10.730.10:FF:000002">
    <property type="entry name" value="Leucine--tRNA ligase"/>
    <property type="match status" value="1"/>
</dbReference>
<evidence type="ECO:0000259" key="11">
    <source>
        <dbReference type="Pfam" id="PF00133"/>
    </source>
</evidence>
<comment type="similarity">
    <text evidence="1 9 10">Belongs to the class-I aminoacyl-tRNA synthetase family.</text>
</comment>
<keyword evidence="3 9" id="KW-0436">Ligase</keyword>
<evidence type="ECO:0000256" key="4">
    <source>
        <dbReference type="ARBA" id="ARBA00022741"/>
    </source>
</evidence>
<evidence type="ECO:0000259" key="14">
    <source>
        <dbReference type="Pfam" id="PF13603"/>
    </source>
</evidence>
<dbReference type="PANTHER" id="PTHR43740:SF2">
    <property type="entry name" value="LEUCINE--TRNA LIGASE, MITOCHONDRIAL"/>
    <property type="match status" value="1"/>
</dbReference>
<keyword evidence="4 9" id="KW-0547">Nucleotide-binding</keyword>
<name>A0A7C4XB22_UNCW3</name>
<feature type="domain" description="Leucyl-tRNA synthetase editing" evidence="14">
    <location>
        <begin position="220"/>
        <end position="403"/>
    </location>
</feature>
<keyword evidence="5 9" id="KW-0067">ATP-binding</keyword>
<feature type="domain" description="Methionyl/Leucyl tRNA synthetase" evidence="13">
    <location>
        <begin position="33"/>
        <end position="175"/>
    </location>
</feature>